<dbReference type="OrthoDB" id="1734063at2759"/>
<gene>
    <name evidence="6" type="ORF">PSYICH_LOCUS3348</name>
</gene>
<dbReference type="PANTHER" id="PTHR13673:SF0">
    <property type="entry name" value="VPS35 ENDOSOMAL PROTEIN-SORTING FACTOR-LIKE"/>
    <property type="match status" value="1"/>
</dbReference>
<sequence length="960" mass="109174">MVDNSIEWKTLINTNLMIKRLHPLPVNDHPLKNIITERIPRKILGSIPSTGMTTPLETHISLLEPLTRALRQLDPLSDFAMEEMDPLSKLAAEVDSQEIPETKSIVIKDAENNIFYQMEPWTSRRAGILTKYTTSEKLSIVTSFLSEGEKVTVKAQSTAIDKVQHRLKQLDSFEEGSQHRLNLSQAEYITKIEQLNKELVIAWNTEQRVKALKIAIQCAKLLGDTEVLSFYPSKFVLITDILDTFGKLVYERLKTKAVCIKSGSKTLADLPEDFTPDMVSDSAKETCLNWFYKIASIRELVPRIYVEIALLNSYRFISTNECNESLQRMTDMIHGIGNPLVAVYVRCYLCKVGITILKKKLEFGFLLVNFTGFLDSYHHIFSRGVKTELESQKMELPTYITLYTPALDFILEAVNCVVNESFLPNLLSVCKKKKNSSLILNTIMSGFKPAYISDRCMEFLDMILDSSDGGVPLYHLLRTLGLCITVCPPPSDQRREILAIVWKHISSFDNPDEYITCAEAWIQFVVECFSSRELNTVLGDIIEHMSPNRSFEKHYSVLKLIISKVVSQFQDFEMLLIMDNFLPLVDIFHEESIKVEVCKNILTSCNGQYKTNDPVITNALMFLCGILHDSVNALTPEDEYKQIGEILCNVMRKVNYGRDFEEQLNFFVEARSAFSNIDIVLAELVQQVNTLSVNTRQIMKGMHNRKTAEFVQACAAYCFITIPSIVSEKTRLELYLLSGQVALFNQCLGQADACLKAILTILPNLEDASAKSELFLESYIKKLLSTLLVVPDNPDRGVVGLLKSLLNVIRQLEWNKLNCNLAILYISVLDLLSSLAKEEYPYHVDKVESNDALYGSDPKFINEVNNMCSIIIREILTLLQDLGQCRRQSHIATELFVKIVTRSDLSVKSTNTLAINLWHLSMKNGYADKSYMIRIKNHLKRRSEATRNLHLQYVVDKLAI</sequence>
<evidence type="ECO:0000256" key="5">
    <source>
        <dbReference type="ARBA" id="ARBA00022927"/>
    </source>
</evidence>
<comment type="similarity">
    <text evidence="2">Belongs to the VPS35L family.</text>
</comment>
<evidence type="ECO:0000256" key="2">
    <source>
        <dbReference type="ARBA" id="ARBA00010704"/>
    </source>
</evidence>
<dbReference type="InterPro" id="IPR016024">
    <property type="entry name" value="ARM-type_fold"/>
</dbReference>
<evidence type="ECO:0000256" key="3">
    <source>
        <dbReference type="ARBA" id="ARBA00022448"/>
    </source>
</evidence>
<organism evidence="6 7">
    <name type="scientific">Psylliodes chrysocephalus</name>
    <dbReference type="NCBI Taxonomy" id="3402493"/>
    <lineage>
        <taxon>Eukaryota</taxon>
        <taxon>Metazoa</taxon>
        <taxon>Ecdysozoa</taxon>
        <taxon>Arthropoda</taxon>
        <taxon>Hexapoda</taxon>
        <taxon>Insecta</taxon>
        <taxon>Pterygota</taxon>
        <taxon>Neoptera</taxon>
        <taxon>Endopterygota</taxon>
        <taxon>Coleoptera</taxon>
        <taxon>Polyphaga</taxon>
        <taxon>Cucujiformia</taxon>
        <taxon>Chrysomeloidea</taxon>
        <taxon>Chrysomelidae</taxon>
        <taxon>Galerucinae</taxon>
        <taxon>Alticini</taxon>
        <taxon>Psylliodes</taxon>
    </lineage>
</organism>
<dbReference type="InterPro" id="IPR029705">
    <property type="entry name" value="VPS35L"/>
</dbReference>
<protein>
    <recommendedName>
        <fullName evidence="8">VPS35 endosomal protein sorting factor-like</fullName>
    </recommendedName>
</protein>
<keyword evidence="4" id="KW-0967">Endosome</keyword>
<reference evidence="6" key="1">
    <citation type="submission" date="2022-01" db="EMBL/GenBank/DDBJ databases">
        <authorList>
            <person name="King R."/>
        </authorList>
    </citation>
    <scope>NUCLEOTIDE SEQUENCE</scope>
</reference>
<proteinExistence type="inferred from homology"/>
<dbReference type="GO" id="GO:0005768">
    <property type="term" value="C:endosome"/>
    <property type="evidence" value="ECO:0007669"/>
    <property type="project" value="UniProtKB-SubCell"/>
</dbReference>
<dbReference type="PANTHER" id="PTHR13673">
    <property type="entry name" value="ESOPHAGEAL CANCER ASSOCIATED PROTEIN"/>
    <property type="match status" value="1"/>
</dbReference>
<dbReference type="Proteomes" id="UP001153636">
    <property type="component" value="Chromosome 12"/>
</dbReference>
<evidence type="ECO:0000256" key="1">
    <source>
        <dbReference type="ARBA" id="ARBA00004177"/>
    </source>
</evidence>
<dbReference type="SUPFAM" id="SSF48371">
    <property type="entry name" value="ARM repeat"/>
    <property type="match status" value="1"/>
</dbReference>
<name>A0A9P0CNH4_9CUCU</name>
<evidence type="ECO:0000313" key="7">
    <source>
        <dbReference type="Proteomes" id="UP001153636"/>
    </source>
</evidence>
<dbReference type="GO" id="GO:0015031">
    <property type="term" value="P:protein transport"/>
    <property type="evidence" value="ECO:0007669"/>
    <property type="project" value="UniProtKB-KW"/>
</dbReference>
<keyword evidence="5" id="KW-0653">Protein transport</keyword>
<dbReference type="AlphaFoldDB" id="A0A9P0CNH4"/>
<keyword evidence="3" id="KW-0813">Transport</keyword>
<evidence type="ECO:0000313" key="6">
    <source>
        <dbReference type="EMBL" id="CAH1102339.1"/>
    </source>
</evidence>
<evidence type="ECO:0008006" key="8">
    <source>
        <dbReference type="Google" id="ProtNLM"/>
    </source>
</evidence>
<evidence type="ECO:0000256" key="4">
    <source>
        <dbReference type="ARBA" id="ARBA00022753"/>
    </source>
</evidence>
<comment type="subcellular location">
    <subcellularLocation>
        <location evidence="1">Endosome</location>
    </subcellularLocation>
</comment>
<accession>A0A9P0CNH4</accession>
<dbReference type="EMBL" id="OV651824">
    <property type="protein sequence ID" value="CAH1102339.1"/>
    <property type="molecule type" value="Genomic_DNA"/>
</dbReference>
<dbReference type="GO" id="GO:0032456">
    <property type="term" value="P:endocytic recycling"/>
    <property type="evidence" value="ECO:0007669"/>
    <property type="project" value="InterPro"/>
</dbReference>
<keyword evidence="7" id="KW-1185">Reference proteome</keyword>